<proteinExistence type="predicted"/>
<evidence type="ECO:0000313" key="1">
    <source>
        <dbReference type="EMBL" id="RKG47419.1"/>
    </source>
</evidence>
<comment type="caution">
    <text evidence="1">The sequence shown here is derived from an EMBL/GenBank/DDBJ whole genome shotgun (WGS) entry which is preliminary data.</text>
</comment>
<dbReference type="Proteomes" id="UP000281084">
    <property type="component" value="Unassembled WGS sequence"/>
</dbReference>
<organism evidence="1 2">
    <name type="scientific">Acinetobacter cumulans</name>
    <dbReference type="NCBI Taxonomy" id="2136182"/>
    <lineage>
        <taxon>Bacteria</taxon>
        <taxon>Pseudomonadati</taxon>
        <taxon>Pseudomonadota</taxon>
        <taxon>Gammaproteobacteria</taxon>
        <taxon>Moraxellales</taxon>
        <taxon>Moraxellaceae</taxon>
        <taxon>Acinetobacter</taxon>
    </lineage>
</organism>
<reference evidence="1 2" key="1">
    <citation type="submission" date="2018-09" db="EMBL/GenBank/DDBJ databases">
        <title>The draft genome of Acinetobacter spp. strains.</title>
        <authorList>
            <person name="Qin J."/>
            <person name="Feng Y."/>
            <person name="Zong Z."/>
        </authorList>
    </citation>
    <scope>NUCLEOTIDE SEQUENCE [LARGE SCALE GENOMIC DNA]</scope>
    <source>
        <strain evidence="1 2">WCHAc060002</strain>
    </source>
</reference>
<dbReference type="AlphaFoldDB" id="A0A3A8FMG2"/>
<evidence type="ECO:0000313" key="2">
    <source>
        <dbReference type="Proteomes" id="UP000281084"/>
    </source>
</evidence>
<dbReference type="RefSeq" id="WP_106986617.1">
    <property type="nucleotide sequence ID" value="NZ_CP035934.2"/>
</dbReference>
<name>A0A3A8FMG2_9GAMM</name>
<protein>
    <submittedName>
        <fullName evidence="1">Transposase</fullName>
    </submittedName>
</protein>
<accession>A0A3A8FMG2</accession>
<sequence>MNIKNGWTTASATNGNVIKVNIIPLTKAQSTKNGHTWVEVAKQVELESGKKIELNLDGKSFYTELNKLYKLYS</sequence>
<dbReference type="EMBL" id="RAXZ01000058">
    <property type="protein sequence ID" value="RKG47419.1"/>
    <property type="molecule type" value="Genomic_DNA"/>
</dbReference>
<gene>
    <name evidence="1" type="ORF">D7V64_16725</name>
</gene>